<sequence>MPPCYPPSQASHPHLRALHVFHHAFYIARRTPSTIVHRNATDIATVVDAPHRVCPISDASSDSPDIFSRLSCVPERLLASQGYGDRQKPSESGLIYSLIFSPLHDNFILCFRLPCHPAIQHKMYE</sequence>
<reference evidence="1" key="1">
    <citation type="submission" date="2020-05" db="EMBL/GenBank/DDBJ databases">
        <title>Mycena genomes resolve the evolution of fungal bioluminescence.</title>
        <authorList>
            <person name="Tsai I.J."/>
        </authorList>
    </citation>
    <scope>NUCLEOTIDE SEQUENCE</scope>
    <source>
        <strain evidence="1">160909Yilan</strain>
    </source>
</reference>
<gene>
    <name evidence="1" type="ORF">MSAN_00111700</name>
</gene>
<name>A0A8H6ZGK2_9AGAR</name>
<evidence type="ECO:0000313" key="2">
    <source>
        <dbReference type="Proteomes" id="UP000623467"/>
    </source>
</evidence>
<proteinExistence type="predicted"/>
<dbReference type="AlphaFoldDB" id="A0A8H6ZGK2"/>
<dbReference type="Proteomes" id="UP000623467">
    <property type="component" value="Unassembled WGS sequence"/>
</dbReference>
<dbReference type="EMBL" id="JACAZH010000001">
    <property type="protein sequence ID" value="KAF7376939.1"/>
    <property type="molecule type" value="Genomic_DNA"/>
</dbReference>
<keyword evidence="2" id="KW-1185">Reference proteome</keyword>
<comment type="caution">
    <text evidence="1">The sequence shown here is derived from an EMBL/GenBank/DDBJ whole genome shotgun (WGS) entry which is preliminary data.</text>
</comment>
<accession>A0A8H6ZGK2</accession>
<evidence type="ECO:0000313" key="1">
    <source>
        <dbReference type="EMBL" id="KAF7376939.1"/>
    </source>
</evidence>
<protein>
    <submittedName>
        <fullName evidence="1">Uncharacterized protein</fullName>
    </submittedName>
</protein>
<organism evidence="1 2">
    <name type="scientific">Mycena sanguinolenta</name>
    <dbReference type="NCBI Taxonomy" id="230812"/>
    <lineage>
        <taxon>Eukaryota</taxon>
        <taxon>Fungi</taxon>
        <taxon>Dikarya</taxon>
        <taxon>Basidiomycota</taxon>
        <taxon>Agaricomycotina</taxon>
        <taxon>Agaricomycetes</taxon>
        <taxon>Agaricomycetidae</taxon>
        <taxon>Agaricales</taxon>
        <taxon>Marasmiineae</taxon>
        <taxon>Mycenaceae</taxon>
        <taxon>Mycena</taxon>
    </lineage>
</organism>